<name>A0A7N0RGJ9_KALFE</name>
<dbReference type="Proteomes" id="UP000594263">
    <property type="component" value="Unplaced"/>
</dbReference>
<accession>A0A7N0RGJ9</accession>
<reference evidence="1" key="1">
    <citation type="submission" date="2021-01" db="UniProtKB">
        <authorList>
            <consortium name="EnsemblPlants"/>
        </authorList>
    </citation>
    <scope>IDENTIFICATION</scope>
</reference>
<evidence type="ECO:0000313" key="1">
    <source>
        <dbReference type="EnsemblPlants" id="Kaladp0011s0337.1.v1.1.CDS.1"/>
    </source>
</evidence>
<dbReference type="EnsemblPlants" id="Kaladp0011s0337.1.v1.1">
    <property type="protein sequence ID" value="Kaladp0011s0337.1.v1.1.CDS.1"/>
    <property type="gene ID" value="Kaladp0011s0337.v1.1"/>
</dbReference>
<dbReference type="AlphaFoldDB" id="A0A7N0RGJ9"/>
<organism evidence="1 2">
    <name type="scientific">Kalanchoe fedtschenkoi</name>
    <name type="common">Lavender scallops</name>
    <name type="synonym">South American air plant</name>
    <dbReference type="NCBI Taxonomy" id="63787"/>
    <lineage>
        <taxon>Eukaryota</taxon>
        <taxon>Viridiplantae</taxon>
        <taxon>Streptophyta</taxon>
        <taxon>Embryophyta</taxon>
        <taxon>Tracheophyta</taxon>
        <taxon>Spermatophyta</taxon>
        <taxon>Magnoliopsida</taxon>
        <taxon>eudicotyledons</taxon>
        <taxon>Gunneridae</taxon>
        <taxon>Pentapetalae</taxon>
        <taxon>Saxifragales</taxon>
        <taxon>Crassulaceae</taxon>
        <taxon>Kalanchoe</taxon>
    </lineage>
</organism>
<evidence type="ECO:0000313" key="2">
    <source>
        <dbReference type="Proteomes" id="UP000594263"/>
    </source>
</evidence>
<sequence length="89" mass="10244">MHHPLPFAISTDWCSTYPGTDSSSFFLFTILNLRRFVSSFHFESTDRFVHRKMERARLSSRHRAHGCRLSESPSDACYCPRCEDNGGSV</sequence>
<protein>
    <submittedName>
        <fullName evidence="1">Uncharacterized protein</fullName>
    </submittedName>
</protein>
<keyword evidence="2" id="KW-1185">Reference proteome</keyword>
<proteinExistence type="predicted"/>
<dbReference type="Gramene" id="Kaladp0011s0337.1.v1.1">
    <property type="protein sequence ID" value="Kaladp0011s0337.1.v1.1.CDS.1"/>
    <property type="gene ID" value="Kaladp0011s0337.v1.1"/>
</dbReference>